<dbReference type="WBParaSite" id="L893_g15066.t1">
    <property type="protein sequence ID" value="L893_g15066.t1"/>
    <property type="gene ID" value="L893_g15066"/>
</dbReference>
<proteinExistence type="predicted"/>
<accession>A0A1I7YCV2</accession>
<protein>
    <submittedName>
        <fullName evidence="2">Uncharacterized protein</fullName>
    </submittedName>
</protein>
<dbReference type="AlphaFoldDB" id="A0A1I7YCV2"/>
<evidence type="ECO:0000313" key="2">
    <source>
        <dbReference type="WBParaSite" id="L893_g15066.t1"/>
    </source>
</evidence>
<dbReference type="Proteomes" id="UP000095287">
    <property type="component" value="Unplaced"/>
</dbReference>
<sequence length="72" mass="8226">MTLSWEKKPITADRSRTRYDNCRVCGWDTAPAGIQKTAFCSPTRNGEKPSSGQENKYLKYFLKIQLMLIPLA</sequence>
<reference evidence="2" key="1">
    <citation type="submission" date="2016-11" db="UniProtKB">
        <authorList>
            <consortium name="WormBaseParasite"/>
        </authorList>
    </citation>
    <scope>IDENTIFICATION</scope>
</reference>
<name>A0A1I7YCV2_9BILA</name>
<evidence type="ECO:0000313" key="1">
    <source>
        <dbReference type="Proteomes" id="UP000095287"/>
    </source>
</evidence>
<organism evidence="1 2">
    <name type="scientific">Steinernema glaseri</name>
    <dbReference type="NCBI Taxonomy" id="37863"/>
    <lineage>
        <taxon>Eukaryota</taxon>
        <taxon>Metazoa</taxon>
        <taxon>Ecdysozoa</taxon>
        <taxon>Nematoda</taxon>
        <taxon>Chromadorea</taxon>
        <taxon>Rhabditida</taxon>
        <taxon>Tylenchina</taxon>
        <taxon>Panagrolaimomorpha</taxon>
        <taxon>Strongyloidoidea</taxon>
        <taxon>Steinernematidae</taxon>
        <taxon>Steinernema</taxon>
    </lineage>
</organism>
<keyword evidence="1" id="KW-1185">Reference proteome</keyword>